<accession>V4RPQ7</accession>
<dbReference type="eggNOG" id="COG3474">
    <property type="taxonomic scope" value="Bacteria"/>
</dbReference>
<dbReference type="AlphaFoldDB" id="V4RPQ7"/>
<feature type="domain" description="Cytochrome c" evidence="9">
    <location>
        <begin position="25"/>
        <end position="128"/>
    </location>
</feature>
<reference evidence="10 11" key="1">
    <citation type="journal article" date="2014" name="Genome Announc.">
        <title>Draft Genome Sequence of Lutibaculum baratangense Strain AMV1T, Isolated from a Mud Volcano in Andamans, India.</title>
        <authorList>
            <person name="Singh A."/>
            <person name="Sreenivas A."/>
            <person name="Sathyanarayana Reddy G."/>
            <person name="Pinnaka A.K."/>
            <person name="Shivaji S."/>
        </authorList>
    </citation>
    <scope>NUCLEOTIDE SEQUENCE [LARGE SCALE GENOMIC DNA]</scope>
    <source>
        <strain evidence="10 11">AMV1</strain>
    </source>
</reference>
<evidence type="ECO:0000256" key="7">
    <source>
        <dbReference type="SAM" id="MobiDB-lite"/>
    </source>
</evidence>
<dbReference type="GO" id="GO:0020037">
    <property type="term" value="F:heme binding"/>
    <property type="evidence" value="ECO:0007669"/>
    <property type="project" value="InterPro"/>
</dbReference>
<keyword evidence="1" id="KW-0813">Transport</keyword>
<dbReference type="EMBL" id="AWXZ01000007">
    <property type="protein sequence ID" value="ESR27264.1"/>
    <property type="molecule type" value="Genomic_DNA"/>
</dbReference>
<organism evidence="10 11">
    <name type="scientific">Lutibaculum baratangense AMV1</name>
    <dbReference type="NCBI Taxonomy" id="631454"/>
    <lineage>
        <taxon>Bacteria</taxon>
        <taxon>Pseudomonadati</taxon>
        <taxon>Pseudomonadota</taxon>
        <taxon>Alphaproteobacteria</taxon>
        <taxon>Hyphomicrobiales</taxon>
        <taxon>Tepidamorphaceae</taxon>
        <taxon>Lutibaculum</taxon>
    </lineage>
</organism>
<dbReference type="STRING" id="631454.N177_0243"/>
<dbReference type="PRINTS" id="PR00604">
    <property type="entry name" value="CYTCHRMECIAB"/>
</dbReference>
<dbReference type="SUPFAM" id="SSF46626">
    <property type="entry name" value="Cytochrome c"/>
    <property type="match status" value="2"/>
</dbReference>
<evidence type="ECO:0000259" key="9">
    <source>
        <dbReference type="PROSITE" id="PS51007"/>
    </source>
</evidence>
<dbReference type="PROSITE" id="PS51007">
    <property type="entry name" value="CYTC"/>
    <property type="match status" value="2"/>
</dbReference>
<dbReference type="Proteomes" id="UP000017819">
    <property type="component" value="Unassembled WGS sequence"/>
</dbReference>
<comment type="caution">
    <text evidence="10">The sequence shown here is derived from an EMBL/GenBank/DDBJ whole genome shotgun (WGS) entry which is preliminary data.</text>
</comment>
<evidence type="ECO:0000256" key="8">
    <source>
        <dbReference type="SAM" id="SignalP"/>
    </source>
</evidence>
<keyword evidence="8" id="KW-0732">Signal</keyword>
<keyword evidence="3 6" id="KW-0479">Metal-binding</keyword>
<evidence type="ECO:0000256" key="3">
    <source>
        <dbReference type="ARBA" id="ARBA00022723"/>
    </source>
</evidence>
<evidence type="ECO:0000256" key="6">
    <source>
        <dbReference type="PROSITE-ProRule" id="PRU00433"/>
    </source>
</evidence>
<proteinExistence type="predicted"/>
<keyword evidence="11" id="KW-1185">Reference proteome</keyword>
<dbReference type="OrthoDB" id="9779283at2"/>
<feature type="domain" description="Cytochrome c" evidence="9">
    <location>
        <begin position="213"/>
        <end position="301"/>
    </location>
</feature>
<dbReference type="InterPro" id="IPR002327">
    <property type="entry name" value="Cyt_c_1A/1B"/>
</dbReference>
<dbReference type="GO" id="GO:0046872">
    <property type="term" value="F:metal ion binding"/>
    <property type="evidence" value="ECO:0007669"/>
    <property type="project" value="UniProtKB-KW"/>
</dbReference>
<keyword evidence="2 6" id="KW-0349">Heme</keyword>
<evidence type="ECO:0000256" key="4">
    <source>
        <dbReference type="ARBA" id="ARBA00022982"/>
    </source>
</evidence>
<evidence type="ECO:0000256" key="2">
    <source>
        <dbReference type="ARBA" id="ARBA00022617"/>
    </source>
</evidence>
<keyword evidence="5 6" id="KW-0408">Iron</keyword>
<feature type="region of interest" description="Disordered" evidence="7">
    <location>
        <begin position="132"/>
        <end position="163"/>
    </location>
</feature>
<keyword evidence="4" id="KW-0249">Electron transport</keyword>
<evidence type="ECO:0000256" key="1">
    <source>
        <dbReference type="ARBA" id="ARBA00022448"/>
    </source>
</evidence>
<feature type="chain" id="PRO_5004726971" evidence="8">
    <location>
        <begin position="24"/>
        <end position="381"/>
    </location>
</feature>
<gene>
    <name evidence="10" type="ORF">N177_0243</name>
</gene>
<sequence length="381" mass="40202">MSKSRKSLLAAAAASLLALPAHAQGDPDNGAQVFKKCLACHAVGENAKHKVGPHLNDLFGRTAGGLGDYKYSNAMHEAGENGLVWEDETLHDYLADPRGAVKGTKMAFAGLKKEDELRDVVAYLRTFSSEDAAATGASPVSGQEPEPTPQSDAPDVAATEPAAAQAVAAAGGTATEPGVGLAYGLGRRATEDEVAAWDIDVRPDGMGLPDGSGTVGEGDMLFQEQCASCHGVFGEGAGRWPVLAGGQGTLTDERPEKTIGSFWPYLSTVFDYIRRAMPFGNAHSLTDDEVYALTAYLLYMNDVVADEEFELSKENFSEIELPNAANFIDDDRDSEPHYAAKADPCMRDCKDTPAEIVMRARILDVTPGSVDDDGAGAGAVD</sequence>
<feature type="compositionally biased region" description="Low complexity" evidence="7">
    <location>
        <begin position="152"/>
        <end position="163"/>
    </location>
</feature>
<evidence type="ECO:0000256" key="5">
    <source>
        <dbReference type="ARBA" id="ARBA00023004"/>
    </source>
</evidence>
<dbReference type="InterPro" id="IPR036909">
    <property type="entry name" value="Cyt_c-like_dom_sf"/>
</dbReference>
<dbReference type="PANTHER" id="PTHR11961">
    <property type="entry name" value="CYTOCHROME C"/>
    <property type="match status" value="1"/>
</dbReference>
<dbReference type="PATRIC" id="fig|631454.5.peg.241"/>
<dbReference type="eggNOG" id="COG2010">
    <property type="taxonomic scope" value="Bacteria"/>
</dbReference>
<evidence type="ECO:0000313" key="11">
    <source>
        <dbReference type="Proteomes" id="UP000017819"/>
    </source>
</evidence>
<feature type="signal peptide" evidence="8">
    <location>
        <begin position="1"/>
        <end position="23"/>
    </location>
</feature>
<evidence type="ECO:0000313" key="10">
    <source>
        <dbReference type="EMBL" id="ESR27264.1"/>
    </source>
</evidence>
<dbReference type="InterPro" id="IPR009056">
    <property type="entry name" value="Cyt_c-like_dom"/>
</dbReference>
<dbReference type="Gene3D" id="1.10.760.10">
    <property type="entry name" value="Cytochrome c-like domain"/>
    <property type="match status" value="2"/>
</dbReference>
<dbReference type="RefSeq" id="WP_023430400.1">
    <property type="nucleotide sequence ID" value="NZ_AWXZ01000007.1"/>
</dbReference>
<protein>
    <submittedName>
        <fullName evidence="10">Sulfite dehydrogenase cytochrome subunit SoxD</fullName>
    </submittedName>
</protein>
<dbReference type="GO" id="GO:0009055">
    <property type="term" value="F:electron transfer activity"/>
    <property type="evidence" value="ECO:0007669"/>
    <property type="project" value="InterPro"/>
</dbReference>
<name>V4RPQ7_9HYPH</name>
<dbReference type="Pfam" id="PF00034">
    <property type="entry name" value="Cytochrom_C"/>
    <property type="match status" value="2"/>
</dbReference>